<dbReference type="Gene3D" id="1.10.1740.10">
    <property type="match status" value="1"/>
</dbReference>
<dbReference type="GO" id="GO:0016987">
    <property type="term" value="F:sigma factor activity"/>
    <property type="evidence" value="ECO:0007669"/>
    <property type="project" value="UniProtKB-KW"/>
</dbReference>
<dbReference type="InterPro" id="IPR014284">
    <property type="entry name" value="RNA_pol_sigma-70_dom"/>
</dbReference>
<dbReference type="EMBL" id="CP002959">
    <property type="protein sequence ID" value="AFM12012.1"/>
    <property type="molecule type" value="Genomic_DNA"/>
</dbReference>
<keyword evidence="4" id="KW-0804">Transcription</keyword>
<dbReference type="PANTHER" id="PTHR43133:SF8">
    <property type="entry name" value="RNA POLYMERASE SIGMA FACTOR HI_1459-RELATED"/>
    <property type="match status" value="1"/>
</dbReference>
<keyword evidence="7" id="KW-1185">Reference proteome</keyword>
<keyword evidence="3" id="KW-0238">DNA-binding</keyword>
<evidence type="ECO:0000259" key="5">
    <source>
        <dbReference type="Pfam" id="PF04542"/>
    </source>
</evidence>
<dbReference type="Proteomes" id="UP000006048">
    <property type="component" value="Chromosome"/>
</dbReference>
<sequence length="176" mass="20850">MPEVADDSVNSLFRDHKGQLLKYLRTFVGEDEAHDVLQDVFISFLKQKREEKIRTQDELSWLYRSCHNRAIDYIRKGKKLTHFTEEKFDRIEAPEENAKTRAWHELRGTLKELAIRFDKKGEGILLLHMLEEGKPKLLIAETLGISDRHLRRRVSQLFQFFQLELKKMGIEAIELD</sequence>
<dbReference type="InterPro" id="IPR013325">
    <property type="entry name" value="RNA_pol_sigma_r2"/>
</dbReference>
<dbReference type="InterPro" id="IPR039425">
    <property type="entry name" value="RNA_pol_sigma-70-like"/>
</dbReference>
<gene>
    <name evidence="6" type="ordered locus">Turpa_1364</name>
</gene>
<evidence type="ECO:0000256" key="1">
    <source>
        <dbReference type="ARBA" id="ARBA00023015"/>
    </source>
</evidence>
<dbReference type="Pfam" id="PF04542">
    <property type="entry name" value="Sigma70_r2"/>
    <property type="match status" value="1"/>
</dbReference>
<dbReference type="STRING" id="869212.Turpa_1364"/>
<dbReference type="HOGENOM" id="CLU_1524483_0_0_12"/>
<evidence type="ECO:0000313" key="7">
    <source>
        <dbReference type="Proteomes" id="UP000006048"/>
    </source>
</evidence>
<dbReference type="SUPFAM" id="SSF88946">
    <property type="entry name" value="Sigma2 domain of RNA polymerase sigma factors"/>
    <property type="match status" value="1"/>
</dbReference>
<dbReference type="KEGG" id="tpx:Turpa_1364"/>
<reference evidence="6 7" key="1">
    <citation type="submission" date="2012-06" db="EMBL/GenBank/DDBJ databases">
        <title>The complete chromosome of genome of Turneriella parva DSM 21527.</title>
        <authorList>
            <consortium name="US DOE Joint Genome Institute (JGI-PGF)"/>
            <person name="Lucas S."/>
            <person name="Han J."/>
            <person name="Lapidus A."/>
            <person name="Bruce D."/>
            <person name="Goodwin L."/>
            <person name="Pitluck S."/>
            <person name="Peters L."/>
            <person name="Kyrpides N."/>
            <person name="Mavromatis K."/>
            <person name="Ivanova N."/>
            <person name="Mikhailova N."/>
            <person name="Chertkov O."/>
            <person name="Detter J.C."/>
            <person name="Tapia R."/>
            <person name="Han C."/>
            <person name="Land M."/>
            <person name="Hauser L."/>
            <person name="Markowitz V."/>
            <person name="Cheng J.-F."/>
            <person name="Hugenholtz P."/>
            <person name="Woyke T."/>
            <person name="Wu D."/>
            <person name="Gronow S."/>
            <person name="Wellnitz S."/>
            <person name="Brambilla E."/>
            <person name="Klenk H.-P."/>
            <person name="Eisen J.A."/>
        </authorList>
    </citation>
    <scope>NUCLEOTIDE SEQUENCE [LARGE SCALE GENOMIC DNA]</scope>
    <source>
        <strain evidence="7">ATCC BAA-1111 / DSM 21527 / NCTC 11395 / H</strain>
    </source>
</reference>
<keyword evidence="1" id="KW-0805">Transcription regulation</keyword>
<dbReference type="NCBIfam" id="TIGR02937">
    <property type="entry name" value="sigma70-ECF"/>
    <property type="match status" value="1"/>
</dbReference>
<dbReference type="GO" id="GO:0006352">
    <property type="term" value="P:DNA-templated transcription initiation"/>
    <property type="evidence" value="ECO:0007669"/>
    <property type="project" value="InterPro"/>
</dbReference>
<accession>I4B405</accession>
<proteinExistence type="predicted"/>
<dbReference type="RefSeq" id="WP_014802526.1">
    <property type="nucleotide sequence ID" value="NC_018020.1"/>
</dbReference>
<organism evidence="6 7">
    <name type="scientific">Turneriella parva (strain ATCC BAA-1111 / DSM 21527 / NCTC 11395 / H)</name>
    <name type="common">Leptospira parva</name>
    <dbReference type="NCBI Taxonomy" id="869212"/>
    <lineage>
        <taxon>Bacteria</taxon>
        <taxon>Pseudomonadati</taxon>
        <taxon>Spirochaetota</taxon>
        <taxon>Spirochaetia</taxon>
        <taxon>Leptospirales</taxon>
        <taxon>Leptospiraceae</taxon>
        <taxon>Turneriella</taxon>
    </lineage>
</organism>
<evidence type="ECO:0000256" key="2">
    <source>
        <dbReference type="ARBA" id="ARBA00023082"/>
    </source>
</evidence>
<name>I4B405_TURPD</name>
<dbReference type="GO" id="GO:0003677">
    <property type="term" value="F:DNA binding"/>
    <property type="evidence" value="ECO:0007669"/>
    <property type="project" value="UniProtKB-KW"/>
</dbReference>
<dbReference type="InterPro" id="IPR007627">
    <property type="entry name" value="RNA_pol_sigma70_r2"/>
</dbReference>
<dbReference type="AlphaFoldDB" id="I4B405"/>
<evidence type="ECO:0000256" key="4">
    <source>
        <dbReference type="ARBA" id="ARBA00023163"/>
    </source>
</evidence>
<evidence type="ECO:0000313" key="6">
    <source>
        <dbReference type="EMBL" id="AFM12012.1"/>
    </source>
</evidence>
<protein>
    <submittedName>
        <fullName evidence="6">RNA polymerase sigma factor, sigma-70 family</fullName>
    </submittedName>
</protein>
<feature type="domain" description="RNA polymerase sigma-70 region 2" evidence="5">
    <location>
        <begin position="12"/>
        <end position="78"/>
    </location>
</feature>
<dbReference type="OrthoDB" id="9782991at2"/>
<evidence type="ECO:0000256" key="3">
    <source>
        <dbReference type="ARBA" id="ARBA00023125"/>
    </source>
</evidence>
<dbReference type="PANTHER" id="PTHR43133">
    <property type="entry name" value="RNA POLYMERASE ECF-TYPE SIGMA FACTO"/>
    <property type="match status" value="1"/>
</dbReference>
<keyword evidence="2" id="KW-0731">Sigma factor</keyword>